<protein>
    <submittedName>
        <fullName evidence="4">Phosphate regulon transcriptional regulatory protein PhoB (SphR)</fullName>
    </submittedName>
</protein>
<evidence type="ECO:0000256" key="2">
    <source>
        <dbReference type="PROSITE-ProRule" id="PRU00169"/>
    </source>
</evidence>
<evidence type="ECO:0000313" key="4">
    <source>
        <dbReference type="EMBL" id="CAA9561567.1"/>
    </source>
</evidence>
<keyword evidence="1 2" id="KW-0597">Phosphoprotein</keyword>
<dbReference type="GO" id="GO:0000160">
    <property type="term" value="P:phosphorelay signal transduction system"/>
    <property type="evidence" value="ECO:0007669"/>
    <property type="project" value="InterPro"/>
</dbReference>
<dbReference type="EMBL" id="CADCWM010000467">
    <property type="protein sequence ID" value="CAA9561567.1"/>
    <property type="molecule type" value="Genomic_DNA"/>
</dbReference>
<name>A0A6J4V0M9_9BACT</name>
<dbReference type="Gene3D" id="3.40.50.2300">
    <property type="match status" value="1"/>
</dbReference>
<evidence type="ECO:0000256" key="1">
    <source>
        <dbReference type="ARBA" id="ARBA00022553"/>
    </source>
</evidence>
<gene>
    <name evidence="4" type="ORF">AVDCRST_MAG88-1547</name>
</gene>
<dbReference type="SUPFAM" id="SSF52172">
    <property type="entry name" value="CheY-like"/>
    <property type="match status" value="1"/>
</dbReference>
<organism evidence="4">
    <name type="scientific">uncultured Thermomicrobiales bacterium</name>
    <dbReference type="NCBI Taxonomy" id="1645740"/>
    <lineage>
        <taxon>Bacteria</taxon>
        <taxon>Pseudomonadati</taxon>
        <taxon>Thermomicrobiota</taxon>
        <taxon>Thermomicrobia</taxon>
        <taxon>Thermomicrobiales</taxon>
        <taxon>environmental samples</taxon>
    </lineage>
</organism>
<sequence length="119" mass="13005">MRKVLVVDDEADIVTIILAVLDDHDVTVLSAYDGREALAIARRERPDLVLSDVMLPGLDGRELCRLIRADPALSGTRVALMSAMYKLDLRDCGEDAFVPKPFGLDQLEGTILRLLAGEG</sequence>
<feature type="domain" description="Response regulatory" evidence="3">
    <location>
        <begin position="3"/>
        <end position="115"/>
    </location>
</feature>
<dbReference type="PROSITE" id="PS50110">
    <property type="entry name" value="RESPONSE_REGULATORY"/>
    <property type="match status" value="1"/>
</dbReference>
<dbReference type="InterPro" id="IPR001789">
    <property type="entry name" value="Sig_transdc_resp-reg_receiver"/>
</dbReference>
<dbReference type="SMART" id="SM00448">
    <property type="entry name" value="REC"/>
    <property type="match status" value="1"/>
</dbReference>
<proteinExistence type="predicted"/>
<dbReference type="AlphaFoldDB" id="A0A6J4V0M9"/>
<dbReference type="Pfam" id="PF00072">
    <property type="entry name" value="Response_reg"/>
    <property type="match status" value="1"/>
</dbReference>
<dbReference type="PANTHER" id="PTHR44591">
    <property type="entry name" value="STRESS RESPONSE REGULATOR PROTEIN 1"/>
    <property type="match status" value="1"/>
</dbReference>
<dbReference type="InterPro" id="IPR011006">
    <property type="entry name" value="CheY-like_superfamily"/>
</dbReference>
<feature type="modified residue" description="4-aspartylphosphate" evidence="2">
    <location>
        <position position="52"/>
    </location>
</feature>
<evidence type="ECO:0000259" key="3">
    <source>
        <dbReference type="PROSITE" id="PS50110"/>
    </source>
</evidence>
<accession>A0A6J4V0M9</accession>
<dbReference type="InterPro" id="IPR050595">
    <property type="entry name" value="Bact_response_regulator"/>
</dbReference>
<dbReference type="PANTHER" id="PTHR44591:SF3">
    <property type="entry name" value="RESPONSE REGULATORY DOMAIN-CONTAINING PROTEIN"/>
    <property type="match status" value="1"/>
</dbReference>
<reference evidence="4" key="1">
    <citation type="submission" date="2020-02" db="EMBL/GenBank/DDBJ databases">
        <authorList>
            <person name="Meier V. D."/>
        </authorList>
    </citation>
    <scope>NUCLEOTIDE SEQUENCE</scope>
    <source>
        <strain evidence="4">AVDCRST_MAG88</strain>
    </source>
</reference>